<comment type="caution">
    <text evidence="2">The sequence shown here is derived from an EMBL/GenBank/DDBJ whole genome shotgun (WGS) entry which is preliminary data.</text>
</comment>
<dbReference type="InterPro" id="IPR005135">
    <property type="entry name" value="Endo/exonuclease/phosphatase"/>
</dbReference>
<reference evidence="2 3" key="1">
    <citation type="journal article" date="2019" name="Commun. Biol.">
        <title>The bagworm genome reveals a unique fibroin gene that provides high tensile strength.</title>
        <authorList>
            <person name="Kono N."/>
            <person name="Nakamura H."/>
            <person name="Ohtoshi R."/>
            <person name="Tomita M."/>
            <person name="Numata K."/>
            <person name="Arakawa K."/>
        </authorList>
    </citation>
    <scope>NUCLEOTIDE SEQUENCE [LARGE SCALE GENOMIC DNA]</scope>
</reference>
<feature type="domain" description="Endonuclease/exonuclease/phosphatase" evidence="1">
    <location>
        <begin position="79"/>
        <end position="191"/>
    </location>
</feature>
<dbReference type="SUPFAM" id="SSF56219">
    <property type="entry name" value="DNase I-like"/>
    <property type="match status" value="1"/>
</dbReference>
<gene>
    <name evidence="2" type="primary">pol</name>
    <name evidence="2" type="ORF">EVAR_6877_1</name>
</gene>
<dbReference type="PANTHER" id="PTHR33273:SF2">
    <property type="entry name" value="ENDONUCLEASE_EXONUCLEASE_PHOSPHATASE DOMAIN-CONTAINING PROTEIN"/>
    <property type="match status" value="1"/>
</dbReference>
<dbReference type="AlphaFoldDB" id="A0A4C1TGA1"/>
<keyword evidence="2" id="KW-0548">Nucleotidyltransferase</keyword>
<dbReference type="EMBL" id="BGZK01000058">
    <property type="protein sequence ID" value="GBP13523.1"/>
    <property type="molecule type" value="Genomic_DNA"/>
</dbReference>
<accession>A0A4C1TGA1</accession>
<dbReference type="Proteomes" id="UP000299102">
    <property type="component" value="Unassembled WGS sequence"/>
</dbReference>
<evidence type="ECO:0000313" key="3">
    <source>
        <dbReference type="Proteomes" id="UP000299102"/>
    </source>
</evidence>
<dbReference type="Gene3D" id="3.60.10.10">
    <property type="entry name" value="Endonuclease/exonuclease/phosphatase"/>
    <property type="match status" value="1"/>
</dbReference>
<keyword evidence="3" id="KW-1185">Reference proteome</keyword>
<dbReference type="InterPro" id="IPR036691">
    <property type="entry name" value="Endo/exonu/phosph_ase_sf"/>
</dbReference>
<protein>
    <submittedName>
        <fullName evidence="2">RNA-directed DNA polymerase from mobile element jockey</fullName>
    </submittedName>
</protein>
<keyword evidence="2" id="KW-0695">RNA-directed DNA polymerase</keyword>
<organism evidence="2 3">
    <name type="scientific">Eumeta variegata</name>
    <name type="common">Bagworm moth</name>
    <name type="synonym">Eumeta japonica</name>
    <dbReference type="NCBI Taxonomy" id="151549"/>
    <lineage>
        <taxon>Eukaryota</taxon>
        <taxon>Metazoa</taxon>
        <taxon>Ecdysozoa</taxon>
        <taxon>Arthropoda</taxon>
        <taxon>Hexapoda</taxon>
        <taxon>Insecta</taxon>
        <taxon>Pterygota</taxon>
        <taxon>Neoptera</taxon>
        <taxon>Endopterygota</taxon>
        <taxon>Lepidoptera</taxon>
        <taxon>Glossata</taxon>
        <taxon>Ditrysia</taxon>
        <taxon>Tineoidea</taxon>
        <taxon>Psychidae</taxon>
        <taxon>Oiketicinae</taxon>
        <taxon>Eumeta</taxon>
    </lineage>
</organism>
<sequence length="342" mass="38725">MSEYGIDIALIQETYLKPNRPKACAIAGYVKLRTDRTYARRGGALYYSSSLHCCPLTIPPLVNMEATCCRPAMTGYRTIVVVSVYLPFPKPLLRSDLRALLALGDAVILFGDFNCKNPRWGCAIMDQNGEKLDRLQDRLEFEIIAPSTATYFPYNDSNRPSTLDIALTKGVALNLNSIETIHSLLSDHRSVLLKMGSPDGGRPISTIKITDWKRVSTAFEKIDTPPLNSIPDDIRTTDEIDHAIGALTSHVRTMVEKCERKVPASWDRRKFPPDILELIRAKNAALRRASAYPTPEYRSRARALQREVKARVQEFRNESWSDLMEELDRLIKRFGKSPKRLK</sequence>
<dbReference type="OrthoDB" id="7487383at2759"/>
<dbReference type="GO" id="GO:0003964">
    <property type="term" value="F:RNA-directed DNA polymerase activity"/>
    <property type="evidence" value="ECO:0007669"/>
    <property type="project" value="UniProtKB-KW"/>
</dbReference>
<keyword evidence="2" id="KW-0808">Transferase</keyword>
<proteinExistence type="predicted"/>
<evidence type="ECO:0000259" key="1">
    <source>
        <dbReference type="Pfam" id="PF14529"/>
    </source>
</evidence>
<dbReference type="PANTHER" id="PTHR33273">
    <property type="entry name" value="DOMAIN-CONTAINING PROTEIN, PUTATIVE-RELATED"/>
    <property type="match status" value="1"/>
</dbReference>
<name>A0A4C1TGA1_EUMVA</name>
<dbReference type="Pfam" id="PF14529">
    <property type="entry name" value="Exo_endo_phos_2"/>
    <property type="match status" value="1"/>
</dbReference>
<evidence type="ECO:0000313" key="2">
    <source>
        <dbReference type="EMBL" id="GBP13523.1"/>
    </source>
</evidence>